<evidence type="ECO:0000313" key="6">
    <source>
        <dbReference type="EMBL" id="BCK84251.1"/>
    </source>
</evidence>
<dbReference type="PANTHER" id="PTHR33376:SF4">
    <property type="entry name" value="SIALIC ACID-BINDING PERIPLASMIC PROTEIN SIAP"/>
    <property type="match status" value="1"/>
</dbReference>
<dbReference type="InterPro" id="IPR038404">
    <property type="entry name" value="TRAP_DctP_sf"/>
</dbReference>
<dbReference type="PANTHER" id="PTHR33376">
    <property type="match status" value="1"/>
</dbReference>
<dbReference type="Gene3D" id="3.40.190.170">
    <property type="entry name" value="Bacterial extracellular solute-binding protein, family 7"/>
    <property type="match status" value="1"/>
</dbReference>
<evidence type="ECO:0000256" key="1">
    <source>
        <dbReference type="ARBA" id="ARBA00004196"/>
    </source>
</evidence>
<sequence length="352" mass="37941">MKKKMKKAISLALATMMSIRLLTACGSQNNTPSSNTSSGAENDAGKKIEVKIAHAGTEDSLMHKAWVVAADYMEANGNFECNIYPNGTLGSDVDLAQAVQGGDIQMSACSTSNLTSFNQDLEVFSLPFAFPNEETAYAVLDGDFGTKMLDSMENACGLKGLGYFESCTYRELSSNKEVHTPADLKGMKVRVMQSNLHIAIWESLGAIPSAIAFGELYTALSQGTVDAQDNPLELVISQKFYEVQKYITLTNHIFQVGMATCNPAWFNSLSAEDQQVVMDAIRAGVEFQRKEAAAQKENYITTLEDAGLTVITLTDAELAEFQALMGSAEDVIATNVGADLVAELKDSIKAVS</sequence>
<evidence type="ECO:0000313" key="7">
    <source>
        <dbReference type="Proteomes" id="UP000679848"/>
    </source>
</evidence>
<protein>
    <submittedName>
        <fullName evidence="6">ABC transporter substrate-binding protein</fullName>
    </submittedName>
</protein>
<dbReference type="NCBIfam" id="NF037995">
    <property type="entry name" value="TRAP_S1"/>
    <property type="match status" value="1"/>
</dbReference>
<proteinExistence type="inferred from homology"/>
<evidence type="ECO:0000256" key="4">
    <source>
        <dbReference type="ARBA" id="ARBA00022729"/>
    </source>
</evidence>
<dbReference type="Proteomes" id="UP000679848">
    <property type="component" value="Chromosome"/>
</dbReference>
<dbReference type="InterPro" id="IPR018389">
    <property type="entry name" value="DctP_fam"/>
</dbReference>
<name>A0A810QF17_9FIRM</name>
<comment type="subcellular location">
    <subcellularLocation>
        <location evidence="1">Cell envelope</location>
    </subcellularLocation>
</comment>
<dbReference type="EMBL" id="AP023420">
    <property type="protein sequence ID" value="BCK84251.1"/>
    <property type="molecule type" value="Genomic_DNA"/>
</dbReference>
<gene>
    <name evidence="6" type="ORF">MM59RIKEN_15700</name>
</gene>
<dbReference type="AlphaFoldDB" id="A0A810QF17"/>
<keyword evidence="4 5" id="KW-0732">Signal</keyword>
<accession>A0A810QF17</accession>
<reference evidence="6" key="1">
    <citation type="submission" date="2020-09" db="EMBL/GenBank/DDBJ databases">
        <title>New species isolated from human feces.</title>
        <authorList>
            <person name="Kitahara M."/>
            <person name="Shigeno Y."/>
            <person name="Shime M."/>
            <person name="Matsumoto Y."/>
            <person name="Nakamura S."/>
            <person name="Motooka D."/>
            <person name="Fukuoka S."/>
            <person name="Nishikawa H."/>
            <person name="Benno Y."/>
        </authorList>
    </citation>
    <scope>NUCLEOTIDE SEQUENCE</scope>
    <source>
        <strain evidence="6">MM59</strain>
    </source>
</reference>
<dbReference type="GO" id="GO:0055085">
    <property type="term" value="P:transmembrane transport"/>
    <property type="evidence" value="ECO:0007669"/>
    <property type="project" value="InterPro"/>
</dbReference>
<evidence type="ECO:0000256" key="2">
    <source>
        <dbReference type="ARBA" id="ARBA00009023"/>
    </source>
</evidence>
<keyword evidence="7" id="KW-1185">Reference proteome</keyword>
<dbReference type="PIRSF" id="PIRSF006470">
    <property type="entry name" value="DctB"/>
    <property type="match status" value="1"/>
</dbReference>
<dbReference type="RefSeq" id="WP_213543057.1">
    <property type="nucleotide sequence ID" value="NZ_AP023420.1"/>
</dbReference>
<evidence type="ECO:0000256" key="3">
    <source>
        <dbReference type="ARBA" id="ARBA00022448"/>
    </source>
</evidence>
<organism evidence="6 7">
    <name type="scientific">Pusillibacter faecalis</name>
    <dbReference type="NCBI Taxonomy" id="2714358"/>
    <lineage>
        <taxon>Bacteria</taxon>
        <taxon>Bacillati</taxon>
        <taxon>Bacillota</taxon>
        <taxon>Clostridia</taxon>
        <taxon>Eubacteriales</taxon>
        <taxon>Oscillospiraceae</taxon>
        <taxon>Pusillibacter</taxon>
    </lineage>
</organism>
<keyword evidence="3" id="KW-0813">Transport</keyword>
<evidence type="ECO:0000256" key="5">
    <source>
        <dbReference type="SAM" id="SignalP"/>
    </source>
</evidence>
<comment type="similarity">
    <text evidence="2">Belongs to the bacterial solute-binding protein 7 family.</text>
</comment>
<dbReference type="KEGG" id="pfaa:MM59RIKEN_15700"/>
<dbReference type="Pfam" id="PF03480">
    <property type="entry name" value="DctP"/>
    <property type="match status" value="1"/>
</dbReference>
<feature type="signal peptide" evidence="5">
    <location>
        <begin position="1"/>
        <end position="23"/>
    </location>
</feature>
<dbReference type="NCBIfam" id="TIGR00787">
    <property type="entry name" value="dctP"/>
    <property type="match status" value="1"/>
</dbReference>
<dbReference type="GO" id="GO:0030288">
    <property type="term" value="C:outer membrane-bounded periplasmic space"/>
    <property type="evidence" value="ECO:0007669"/>
    <property type="project" value="InterPro"/>
</dbReference>
<dbReference type="InterPro" id="IPR004682">
    <property type="entry name" value="TRAP_DctP"/>
</dbReference>
<feature type="chain" id="PRO_5038831526" evidence="5">
    <location>
        <begin position="24"/>
        <end position="352"/>
    </location>
</feature>
<dbReference type="CDD" id="cd13603">
    <property type="entry name" value="PBP2_TRAP_Siap_TeaA_like"/>
    <property type="match status" value="1"/>
</dbReference>